<gene>
    <name evidence="2" type="ORF">DILT_LOCUS11474</name>
</gene>
<evidence type="ECO:0000313" key="3">
    <source>
        <dbReference type="Proteomes" id="UP000281553"/>
    </source>
</evidence>
<proteinExistence type="predicted"/>
<dbReference type="InterPro" id="IPR035940">
    <property type="entry name" value="CAP_sf"/>
</dbReference>
<accession>A0A3P7LX76</accession>
<dbReference type="Gene3D" id="3.40.33.10">
    <property type="entry name" value="CAP"/>
    <property type="match status" value="1"/>
</dbReference>
<feature type="compositionally biased region" description="Basic residues" evidence="1">
    <location>
        <begin position="100"/>
        <end position="111"/>
    </location>
</feature>
<protein>
    <recommendedName>
        <fullName evidence="4">SCP domain-containing protein</fullName>
    </recommendedName>
</protein>
<keyword evidence="3" id="KW-1185">Reference proteome</keyword>
<evidence type="ECO:0008006" key="4">
    <source>
        <dbReference type="Google" id="ProtNLM"/>
    </source>
</evidence>
<feature type="region of interest" description="Disordered" evidence="1">
    <location>
        <begin position="39"/>
        <end position="125"/>
    </location>
</feature>
<sequence>MQVIWDNTEAIGCALHFCNGTKDARQVLACVYKPEGNADVRRPYTTVKGSEVKATDEEDEEVDEEEEEEEEGAEGGASESTKGEGKGGTDGKGKENETKKTKRKKKKKKKKKEEEEMEEEESGAHKVAFKSYLLLLCILLFLVS</sequence>
<feature type="compositionally biased region" description="Basic and acidic residues" evidence="1">
    <location>
        <begin position="81"/>
        <end position="99"/>
    </location>
</feature>
<dbReference type="SUPFAM" id="SSF55797">
    <property type="entry name" value="PR-1-like"/>
    <property type="match status" value="1"/>
</dbReference>
<organism evidence="2 3">
    <name type="scientific">Dibothriocephalus latus</name>
    <name type="common">Fish tapeworm</name>
    <name type="synonym">Diphyllobothrium latum</name>
    <dbReference type="NCBI Taxonomy" id="60516"/>
    <lineage>
        <taxon>Eukaryota</taxon>
        <taxon>Metazoa</taxon>
        <taxon>Spiralia</taxon>
        <taxon>Lophotrochozoa</taxon>
        <taxon>Platyhelminthes</taxon>
        <taxon>Cestoda</taxon>
        <taxon>Eucestoda</taxon>
        <taxon>Diphyllobothriidea</taxon>
        <taxon>Diphyllobothriidae</taxon>
        <taxon>Dibothriocephalus</taxon>
    </lineage>
</organism>
<reference evidence="2 3" key="1">
    <citation type="submission" date="2018-11" db="EMBL/GenBank/DDBJ databases">
        <authorList>
            <consortium name="Pathogen Informatics"/>
        </authorList>
    </citation>
    <scope>NUCLEOTIDE SEQUENCE [LARGE SCALE GENOMIC DNA]</scope>
</reference>
<dbReference type="Proteomes" id="UP000281553">
    <property type="component" value="Unassembled WGS sequence"/>
</dbReference>
<evidence type="ECO:0000313" key="2">
    <source>
        <dbReference type="EMBL" id="VDN15643.1"/>
    </source>
</evidence>
<name>A0A3P7LX76_DIBLA</name>
<feature type="compositionally biased region" description="Acidic residues" evidence="1">
    <location>
        <begin position="56"/>
        <end position="73"/>
    </location>
</feature>
<dbReference type="EMBL" id="UYRU01063157">
    <property type="protein sequence ID" value="VDN15643.1"/>
    <property type="molecule type" value="Genomic_DNA"/>
</dbReference>
<dbReference type="OrthoDB" id="335796at2759"/>
<dbReference type="AlphaFoldDB" id="A0A3P7LX76"/>
<evidence type="ECO:0000256" key="1">
    <source>
        <dbReference type="SAM" id="MobiDB-lite"/>
    </source>
</evidence>